<organism evidence="6 7">
    <name type="scientific">Gadus morhua</name>
    <name type="common">Atlantic cod</name>
    <dbReference type="NCBI Taxonomy" id="8049"/>
    <lineage>
        <taxon>Eukaryota</taxon>
        <taxon>Metazoa</taxon>
        <taxon>Chordata</taxon>
        <taxon>Craniata</taxon>
        <taxon>Vertebrata</taxon>
        <taxon>Euteleostomi</taxon>
        <taxon>Actinopterygii</taxon>
        <taxon>Neopterygii</taxon>
        <taxon>Teleostei</taxon>
        <taxon>Neoteleostei</taxon>
        <taxon>Acanthomorphata</taxon>
        <taxon>Zeiogadaria</taxon>
        <taxon>Gadariae</taxon>
        <taxon>Gadiformes</taxon>
        <taxon>Gadoidei</taxon>
        <taxon>Gadidae</taxon>
        <taxon>Gadus</taxon>
    </lineage>
</organism>
<evidence type="ECO:0000313" key="7">
    <source>
        <dbReference type="Proteomes" id="UP000694546"/>
    </source>
</evidence>
<dbReference type="InterPro" id="IPR027417">
    <property type="entry name" value="P-loop_NTPase"/>
</dbReference>
<dbReference type="Proteomes" id="UP000694546">
    <property type="component" value="Chromosome 8"/>
</dbReference>
<evidence type="ECO:0000313" key="6">
    <source>
        <dbReference type="Ensembl" id="ENSGMOP00000033215.1"/>
    </source>
</evidence>
<evidence type="ECO:0000256" key="1">
    <source>
        <dbReference type="ARBA" id="ARBA00005429"/>
    </source>
</evidence>
<sequence>MNNSYSYRNAKESKVAEDIKKAIENNNFSLAASISQKYLEDTNNIPLNIAVTGQSGVGKSTFLNAFRGIDNTDERAAPTGEVETTMKPKAYPHPTYPNVALWDLPGIGTPRYPADQYMKLVEFEKFDFFILVSEIRFNENDAKLAKEIKKMGKKLYFVRSKIDNSLRVAPRSQKEYDEEKTLQEIREYCIRGLKEQGVASPQVFLVSSFDLHLYEFRALQDTMERELPSHKRDVLILALPNICKSTIYKKKEVFRSQIWHYALLSATVEAVPIPAISIVVDVGILVKVLQDYLFGFCLDKRSLEKCSSSTNTPLDELRAMLNCICCGKDVTKELVLLMLKSATVLLIGLAAEEGSRWIPFIGIPIAAALSFTTIYKFLRSNLNELSVDAENILTKVLAIK</sequence>
<dbReference type="Gene3D" id="3.40.50.300">
    <property type="entry name" value="P-loop containing nucleotide triphosphate hydrolases"/>
    <property type="match status" value="1"/>
</dbReference>
<dbReference type="FunFam" id="3.40.50.300:FF:000541">
    <property type="entry name" value="Immunity related GTPase M"/>
    <property type="match status" value="1"/>
</dbReference>
<dbReference type="GO" id="GO:0005525">
    <property type="term" value="F:GTP binding"/>
    <property type="evidence" value="ECO:0007669"/>
    <property type="project" value="UniProtKB-KW"/>
</dbReference>
<evidence type="ECO:0000256" key="3">
    <source>
        <dbReference type="ARBA" id="ARBA00022801"/>
    </source>
</evidence>
<dbReference type="GO" id="GO:0016787">
    <property type="term" value="F:hydrolase activity"/>
    <property type="evidence" value="ECO:0007669"/>
    <property type="project" value="UniProtKB-KW"/>
</dbReference>
<evidence type="ECO:0000259" key="5">
    <source>
        <dbReference type="PROSITE" id="PS51716"/>
    </source>
</evidence>
<accession>A0A8C5AQP9</accession>
<dbReference type="AlphaFoldDB" id="A0A8C5AQP9"/>
<dbReference type="InterPro" id="IPR051515">
    <property type="entry name" value="IRG"/>
</dbReference>
<reference evidence="6" key="1">
    <citation type="submission" date="2025-08" db="UniProtKB">
        <authorList>
            <consortium name="Ensembl"/>
        </authorList>
    </citation>
    <scope>IDENTIFICATION</scope>
</reference>
<dbReference type="PROSITE" id="PS51716">
    <property type="entry name" value="G_IRG"/>
    <property type="match status" value="1"/>
</dbReference>
<dbReference type="Ensembl" id="ENSGMOT00000054542.1">
    <property type="protein sequence ID" value="ENSGMOP00000033215.1"/>
    <property type="gene ID" value="ENSGMOG00000026164.1"/>
</dbReference>
<keyword evidence="7" id="KW-1185">Reference proteome</keyword>
<dbReference type="SUPFAM" id="SSF52540">
    <property type="entry name" value="P-loop containing nucleoside triphosphate hydrolases"/>
    <property type="match status" value="1"/>
</dbReference>
<dbReference type="Pfam" id="PF05049">
    <property type="entry name" value="IIGP"/>
    <property type="match status" value="1"/>
</dbReference>
<feature type="domain" description="IRG-type G" evidence="5">
    <location>
        <begin position="45"/>
        <end position="226"/>
    </location>
</feature>
<dbReference type="PANTHER" id="PTHR32341">
    <property type="entry name" value="INTERFERON-INDUCIBLE GTPASE"/>
    <property type="match status" value="1"/>
</dbReference>
<dbReference type="InterPro" id="IPR007743">
    <property type="entry name" value="Immunity-related_GTPase-like"/>
</dbReference>
<protein>
    <submittedName>
        <fullName evidence="6">Interferon-inducible GTPase 5-like</fullName>
    </submittedName>
</protein>
<dbReference type="GeneTree" id="ENSGT00950000183007"/>
<evidence type="ECO:0000256" key="4">
    <source>
        <dbReference type="ARBA" id="ARBA00023134"/>
    </source>
</evidence>
<keyword evidence="3" id="KW-0378">Hydrolase</keyword>
<comment type="similarity">
    <text evidence="1">Belongs to the TRAFAC class dynamin-like GTPase superfamily. IRG family.</text>
</comment>
<keyword evidence="2" id="KW-0547">Nucleotide-binding</keyword>
<evidence type="ECO:0000256" key="2">
    <source>
        <dbReference type="ARBA" id="ARBA00022741"/>
    </source>
</evidence>
<dbReference type="PANTHER" id="PTHR32341:SF10">
    <property type="entry name" value="INTERFERON-INDUCIBLE GTPASE 5"/>
    <property type="match status" value="1"/>
</dbReference>
<dbReference type="InterPro" id="IPR030385">
    <property type="entry name" value="G_IRG_dom"/>
</dbReference>
<name>A0A8C5AQP9_GADMO</name>
<reference evidence="6" key="2">
    <citation type="submission" date="2025-09" db="UniProtKB">
        <authorList>
            <consortium name="Ensembl"/>
        </authorList>
    </citation>
    <scope>IDENTIFICATION</scope>
</reference>
<keyword evidence="4" id="KW-0342">GTP-binding</keyword>
<dbReference type="GO" id="GO:0016020">
    <property type="term" value="C:membrane"/>
    <property type="evidence" value="ECO:0007669"/>
    <property type="project" value="InterPro"/>
</dbReference>
<gene>
    <name evidence="6" type="primary">LOC115549186</name>
</gene>
<proteinExistence type="inferred from homology"/>